<dbReference type="EMBL" id="QKYD01000028">
    <property type="protein sequence ID" value="REI24774.1"/>
    <property type="molecule type" value="Genomic_DNA"/>
</dbReference>
<dbReference type="Proteomes" id="UP000256337">
    <property type="component" value="Unassembled WGS sequence"/>
</dbReference>
<evidence type="ECO:0000313" key="2">
    <source>
        <dbReference type="Proteomes" id="UP000256337"/>
    </source>
</evidence>
<name>A0AAX1RYS6_9STAP</name>
<dbReference type="AlphaFoldDB" id="A0AAX1RYS6"/>
<accession>A0AAX1RYS6</accession>
<proteinExistence type="predicted"/>
<reference evidence="1 2" key="1">
    <citation type="journal article" date="2018" name="Vet. Microbiol.">
        <title>Characterisation of Staphylococcus felis isolated from cats using whole genome sequencing.</title>
        <authorList>
            <person name="Worthing K."/>
            <person name="Pang S."/>
            <person name="Trott D.J."/>
            <person name="Abraham S."/>
            <person name="Coombs G.W."/>
            <person name="Jordan D."/>
            <person name="McIntyre L."/>
            <person name="Davies M.R."/>
            <person name="Norris J."/>
        </authorList>
    </citation>
    <scope>NUCLEOTIDE SEQUENCE [LARGE SCALE GENOMIC DNA]</scope>
    <source>
        <strain evidence="1 2">F25</strain>
    </source>
</reference>
<organism evidence="1 2">
    <name type="scientific">Staphylococcus felis</name>
    <dbReference type="NCBI Taxonomy" id="46127"/>
    <lineage>
        <taxon>Bacteria</taxon>
        <taxon>Bacillati</taxon>
        <taxon>Bacillota</taxon>
        <taxon>Bacilli</taxon>
        <taxon>Bacillales</taxon>
        <taxon>Staphylococcaceae</taxon>
        <taxon>Staphylococcus</taxon>
    </lineage>
</organism>
<gene>
    <name evidence="1" type="ORF">DOS76_01510</name>
</gene>
<protein>
    <recommendedName>
        <fullName evidence="3">Transposase IS204/IS1001/IS1096/IS1165 zinc-finger domain-containing protein</fullName>
    </recommendedName>
</protein>
<sequence>MLKINRFEERVDKKAFKGTLSLFYYGELSYEPDKCKLCGTTNHKHQIIKMGQKKSRITLPHISEYSAYLVLKKQRFYCK</sequence>
<comment type="caution">
    <text evidence="1">The sequence shown here is derived from an EMBL/GenBank/DDBJ whole genome shotgun (WGS) entry which is preliminary data.</text>
</comment>
<evidence type="ECO:0008006" key="3">
    <source>
        <dbReference type="Google" id="ProtNLM"/>
    </source>
</evidence>
<evidence type="ECO:0000313" key="1">
    <source>
        <dbReference type="EMBL" id="REI24774.1"/>
    </source>
</evidence>